<feature type="transmembrane region" description="Helical" evidence="1">
    <location>
        <begin position="157"/>
        <end position="174"/>
    </location>
</feature>
<feature type="transmembrane region" description="Helical" evidence="1">
    <location>
        <begin position="133"/>
        <end position="151"/>
    </location>
</feature>
<evidence type="ECO:0008006" key="4">
    <source>
        <dbReference type="Google" id="ProtNLM"/>
    </source>
</evidence>
<keyword evidence="3" id="KW-1185">Reference proteome</keyword>
<dbReference type="Proteomes" id="UP000027138">
    <property type="component" value="Unassembled WGS sequence"/>
</dbReference>
<evidence type="ECO:0000313" key="2">
    <source>
        <dbReference type="EMBL" id="KDP23532.1"/>
    </source>
</evidence>
<keyword evidence="1" id="KW-0812">Transmembrane</keyword>
<keyword evidence="1" id="KW-0472">Membrane</keyword>
<name>A0A067JI27_JATCU</name>
<dbReference type="KEGG" id="jcu:105647565"/>
<dbReference type="EMBL" id="KK915213">
    <property type="protein sequence ID" value="KDP23532.1"/>
    <property type="molecule type" value="Genomic_DNA"/>
</dbReference>
<accession>A0A067JI27</accession>
<proteinExistence type="predicted"/>
<keyword evidence="1" id="KW-1133">Transmembrane helix</keyword>
<evidence type="ECO:0000313" key="3">
    <source>
        <dbReference type="Proteomes" id="UP000027138"/>
    </source>
</evidence>
<dbReference type="AlphaFoldDB" id="A0A067JI27"/>
<feature type="transmembrane region" description="Helical" evidence="1">
    <location>
        <begin position="181"/>
        <end position="199"/>
    </location>
</feature>
<protein>
    <recommendedName>
        <fullName evidence="4">Transmembrane protein</fullName>
    </recommendedName>
</protein>
<organism evidence="2 3">
    <name type="scientific">Jatropha curcas</name>
    <name type="common">Barbados nut</name>
    <dbReference type="NCBI Taxonomy" id="180498"/>
    <lineage>
        <taxon>Eukaryota</taxon>
        <taxon>Viridiplantae</taxon>
        <taxon>Streptophyta</taxon>
        <taxon>Embryophyta</taxon>
        <taxon>Tracheophyta</taxon>
        <taxon>Spermatophyta</taxon>
        <taxon>Magnoliopsida</taxon>
        <taxon>eudicotyledons</taxon>
        <taxon>Gunneridae</taxon>
        <taxon>Pentapetalae</taxon>
        <taxon>rosids</taxon>
        <taxon>fabids</taxon>
        <taxon>Malpighiales</taxon>
        <taxon>Euphorbiaceae</taxon>
        <taxon>Crotonoideae</taxon>
        <taxon>Jatropheae</taxon>
        <taxon>Jatropha</taxon>
    </lineage>
</organism>
<evidence type="ECO:0000256" key="1">
    <source>
        <dbReference type="SAM" id="Phobius"/>
    </source>
</evidence>
<gene>
    <name evidence="2" type="ORF">JCGZ_23365</name>
</gene>
<dbReference type="OrthoDB" id="1738566at2759"/>
<reference evidence="2 3" key="1">
    <citation type="journal article" date="2014" name="PLoS ONE">
        <title>Global Analysis of Gene Expression Profiles in Physic Nut (Jatropha curcas L.) Seedlings Exposed to Salt Stress.</title>
        <authorList>
            <person name="Zhang L."/>
            <person name="Zhang C."/>
            <person name="Wu P."/>
            <person name="Chen Y."/>
            <person name="Li M."/>
            <person name="Jiang H."/>
            <person name="Wu G."/>
        </authorList>
    </citation>
    <scope>NUCLEOTIDE SEQUENCE [LARGE SCALE GENOMIC DNA]</scope>
    <source>
        <strain evidence="3">cv. GZQX0401</strain>
        <tissue evidence="2">Young leaves</tissue>
    </source>
</reference>
<sequence length="232" mass="25736">MPMPFDFKFQPPLPKYSPLLNAIGKIIVSYHQRVDLSSKSLLFHSSPLLSHQTQIWNPIVCASKKRRGSGSQKLSKIVPKLVYIAASNLKILPEPFNLVIAEFGGGDGGGLGFWKVFGDGNSDGWRRRKNTNLQLLGILVVCGLGLLLFGREQLKCEVFLCGVLASGLLVTVLIKGNKKRLKNWVLGICLVGALMGLRLRRKEMQQWLHRLSVCLPALELVKGKGRNGRRVL</sequence>